<organism evidence="1 2">
    <name type="scientific">Leptidea sinapis</name>
    <dbReference type="NCBI Taxonomy" id="189913"/>
    <lineage>
        <taxon>Eukaryota</taxon>
        <taxon>Metazoa</taxon>
        <taxon>Ecdysozoa</taxon>
        <taxon>Arthropoda</taxon>
        <taxon>Hexapoda</taxon>
        <taxon>Insecta</taxon>
        <taxon>Pterygota</taxon>
        <taxon>Neoptera</taxon>
        <taxon>Endopterygota</taxon>
        <taxon>Lepidoptera</taxon>
        <taxon>Glossata</taxon>
        <taxon>Ditrysia</taxon>
        <taxon>Papilionoidea</taxon>
        <taxon>Pieridae</taxon>
        <taxon>Dismorphiinae</taxon>
        <taxon>Leptidea</taxon>
    </lineage>
</organism>
<evidence type="ECO:0000313" key="1">
    <source>
        <dbReference type="EMBL" id="VVC86346.1"/>
    </source>
</evidence>
<proteinExistence type="predicted"/>
<keyword evidence="2" id="KW-1185">Reference proteome</keyword>
<name>A0A5E4PM30_9NEOP</name>
<sequence length="383" mass="43669">MKKIIELEKIIHKNRIQAENIGNQIKNAINVNMYQKCNKYYEMGTDTTQDRPCCCNTNKQKNLGFNQQPFRNNFNEPKWKSNISPQRSCSDCNNKKNKISPLIIPYCLNDATQNKSCQCDFEKIKDMIENVCKKIVSTGCGSGPVNFSERGCIKPIIKKTQWSPQVSTSKQYPAKKYYCTCSTSSITESEKLLNSYEPVREIPRAGKCPCEESTSVKQNEDSKYDLKRKSKGKDKKKKKKVTCLCPPAEPEDDFDPIIWVDDKRIRKFKSAMTQSITGFKFDINRKVQNNEMSLDDAMKLLANDYGNYNKWNINDKMCSCASSMDKLERKNNYKKKINNVTCTCPPSPIADEQLPPKAPFRGFKLHMGGKGSSSKGLSGVLCF</sequence>
<dbReference type="AlphaFoldDB" id="A0A5E4PM30"/>
<dbReference type="EMBL" id="FZQP02000002">
    <property type="protein sequence ID" value="VVC86346.1"/>
    <property type="molecule type" value="Genomic_DNA"/>
</dbReference>
<reference evidence="1 2" key="1">
    <citation type="submission" date="2017-07" db="EMBL/GenBank/DDBJ databases">
        <authorList>
            <person name="Talla V."/>
            <person name="Backstrom N."/>
        </authorList>
    </citation>
    <scope>NUCLEOTIDE SEQUENCE [LARGE SCALE GENOMIC DNA]</scope>
</reference>
<protein>
    <submittedName>
        <fullName evidence="1">Uncharacterized protein</fullName>
    </submittedName>
</protein>
<dbReference type="Proteomes" id="UP000324832">
    <property type="component" value="Unassembled WGS sequence"/>
</dbReference>
<accession>A0A5E4PM30</accession>
<evidence type="ECO:0000313" key="2">
    <source>
        <dbReference type="Proteomes" id="UP000324832"/>
    </source>
</evidence>
<gene>
    <name evidence="1" type="ORF">LSINAPIS_LOCUS188</name>
</gene>